<dbReference type="SUPFAM" id="SSF48179">
    <property type="entry name" value="6-phosphogluconate dehydrogenase C-terminal domain-like"/>
    <property type="match status" value="1"/>
</dbReference>
<dbReference type="SUPFAM" id="SSF51735">
    <property type="entry name" value="NAD(P)-binding Rossmann-fold domains"/>
    <property type="match status" value="1"/>
</dbReference>
<keyword evidence="7" id="KW-0560">Oxidoreductase</keyword>
<dbReference type="AlphaFoldDB" id="A0A1J0A5Q7"/>
<dbReference type="InterPro" id="IPR003099">
    <property type="entry name" value="Prephen_DH"/>
</dbReference>
<evidence type="ECO:0000256" key="4">
    <source>
        <dbReference type="ARBA" id="ARBA00016891"/>
    </source>
</evidence>
<dbReference type="Pfam" id="PF02153">
    <property type="entry name" value="PDH_N"/>
    <property type="match status" value="1"/>
</dbReference>
<evidence type="ECO:0000256" key="7">
    <source>
        <dbReference type="ARBA" id="ARBA00023002"/>
    </source>
</evidence>
<reference evidence="13 14" key="1">
    <citation type="submission" date="2016-09" db="EMBL/GenBank/DDBJ databases">
        <title>Vagococcus teuberi sp. nov., isolated from the Malian artisanal sour milk fene.</title>
        <authorList>
            <person name="Wullschleger S."/>
            <person name="Seifert C."/>
            <person name="Baumgartner S."/>
            <person name="Lacroix C."/>
            <person name="Bonfoh B."/>
            <person name="Stevens M.J."/>
            <person name="Meile L."/>
        </authorList>
    </citation>
    <scope>NUCLEOTIDE SEQUENCE [LARGE SCALE GENOMIC DNA]</scope>
    <source>
        <strain evidence="13 14">DSM 21459</strain>
    </source>
</reference>
<dbReference type="PROSITE" id="PS51671">
    <property type="entry name" value="ACT"/>
    <property type="match status" value="1"/>
</dbReference>
<evidence type="ECO:0000256" key="6">
    <source>
        <dbReference type="ARBA" id="ARBA00022605"/>
    </source>
</evidence>
<dbReference type="EMBL" id="CP017267">
    <property type="protein sequence ID" value="APB31270.1"/>
    <property type="molecule type" value="Genomic_DNA"/>
</dbReference>
<dbReference type="InterPro" id="IPR036291">
    <property type="entry name" value="NAD(P)-bd_dom_sf"/>
</dbReference>
<dbReference type="FunFam" id="3.40.50.720:FF:000208">
    <property type="entry name" value="Prephenate dehydrogenase"/>
    <property type="match status" value="1"/>
</dbReference>
<dbReference type="PANTHER" id="PTHR21363:SF0">
    <property type="entry name" value="PREPHENATE DEHYDROGENASE [NADP(+)]"/>
    <property type="match status" value="1"/>
</dbReference>
<dbReference type="InterPro" id="IPR046825">
    <property type="entry name" value="PDH_C"/>
</dbReference>
<evidence type="ECO:0000256" key="5">
    <source>
        <dbReference type="ARBA" id="ARBA00022498"/>
    </source>
</evidence>
<keyword evidence="8" id="KW-0520">NAD</keyword>
<evidence type="ECO:0000259" key="12">
    <source>
        <dbReference type="PROSITE" id="PS51671"/>
    </source>
</evidence>
<dbReference type="FunFam" id="1.10.3660.10:FF:000003">
    <property type="entry name" value="Prephenate dehydrogenase"/>
    <property type="match status" value="1"/>
</dbReference>
<dbReference type="RefSeq" id="WP_071456861.1">
    <property type="nucleotide sequence ID" value="NZ_CP017267.1"/>
</dbReference>
<comment type="similarity">
    <text evidence="2">Belongs to the prephenate/arogenate dehydrogenase family.</text>
</comment>
<evidence type="ECO:0000256" key="2">
    <source>
        <dbReference type="ARBA" id="ARBA00007964"/>
    </source>
</evidence>
<protein>
    <recommendedName>
        <fullName evidence="4">Prephenate dehydrogenase</fullName>
        <ecNumber evidence="3">1.3.1.12</ecNumber>
    </recommendedName>
</protein>
<dbReference type="InterPro" id="IPR008927">
    <property type="entry name" value="6-PGluconate_DH-like_C_sf"/>
</dbReference>
<dbReference type="Pfam" id="PF01842">
    <property type="entry name" value="ACT"/>
    <property type="match status" value="1"/>
</dbReference>
<dbReference type="OrthoDB" id="9802008at2"/>
<comment type="pathway">
    <text evidence="1">Amino-acid biosynthesis; L-tyrosine biosynthesis; (4-hydroxyphenyl)pyruvate from prephenate (NAD(+) route): step 1/1.</text>
</comment>
<dbReference type="InterPro" id="IPR045865">
    <property type="entry name" value="ACT-like_dom_sf"/>
</dbReference>
<keyword evidence="6" id="KW-0028">Amino-acid biosynthesis</keyword>
<dbReference type="PROSITE" id="PS51176">
    <property type="entry name" value="PDH_ADH"/>
    <property type="match status" value="1"/>
</dbReference>
<dbReference type="NCBIfam" id="NF005107">
    <property type="entry name" value="PRK06545.1-5"/>
    <property type="match status" value="1"/>
</dbReference>
<feature type="domain" description="Prephenate/arogenate dehydrogenase" evidence="11">
    <location>
        <begin position="4"/>
        <end position="288"/>
    </location>
</feature>
<dbReference type="SUPFAM" id="SSF55021">
    <property type="entry name" value="ACT-like"/>
    <property type="match status" value="1"/>
</dbReference>
<dbReference type="Proteomes" id="UP000191200">
    <property type="component" value="Chromosome"/>
</dbReference>
<dbReference type="CDD" id="cd04909">
    <property type="entry name" value="ACT_PDH-BS"/>
    <property type="match status" value="1"/>
</dbReference>
<dbReference type="GO" id="GO:0004665">
    <property type="term" value="F:prephenate dehydrogenase (NADP+) activity"/>
    <property type="evidence" value="ECO:0007669"/>
    <property type="project" value="InterPro"/>
</dbReference>
<dbReference type="GO" id="GO:0070403">
    <property type="term" value="F:NAD+ binding"/>
    <property type="evidence" value="ECO:0007669"/>
    <property type="project" value="InterPro"/>
</dbReference>
<evidence type="ECO:0000256" key="9">
    <source>
        <dbReference type="ARBA" id="ARBA00023141"/>
    </source>
</evidence>
<dbReference type="Gene3D" id="3.40.50.720">
    <property type="entry name" value="NAD(P)-binding Rossmann-like Domain"/>
    <property type="match status" value="1"/>
</dbReference>
<dbReference type="KEGG" id="vte:BHY08_05175"/>
<evidence type="ECO:0000313" key="13">
    <source>
        <dbReference type="EMBL" id="APB31270.1"/>
    </source>
</evidence>
<dbReference type="InterPro" id="IPR046826">
    <property type="entry name" value="PDH_N"/>
</dbReference>
<dbReference type="Pfam" id="PF20463">
    <property type="entry name" value="PDH_C"/>
    <property type="match status" value="1"/>
</dbReference>
<dbReference type="InterPro" id="IPR050812">
    <property type="entry name" value="Preph/Arog_dehydrog"/>
</dbReference>
<keyword evidence="14" id="KW-1185">Reference proteome</keyword>
<proteinExistence type="inferred from homology"/>
<evidence type="ECO:0000256" key="3">
    <source>
        <dbReference type="ARBA" id="ARBA00012068"/>
    </source>
</evidence>
<accession>A0A1J0A5Q7</accession>
<dbReference type="PANTHER" id="PTHR21363">
    <property type="entry name" value="PREPHENATE DEHYDROGENASE"/>
    <property type="match status" value="1"/>
</dbReference>
<name>A0A1J0A5Q7_9ENTE</name>
<dbReference type="EC" id="1.3.1.12" evidence="3"/>
<dbReference type="GO" id="GO:0006571">
    <property type="term" value="P:tyrosine biosynthetic process"/>
    <property type="evidence" value="ECO:0007669"/>
    <property type="project" value="UniProtKB-UniPathway"/>
</dbReference>
<evidence type="ECO:0000256" key="10">
    <source>
        <dbReference type="ARBA" id="ARBA00049260"/>
    </source>
</evidence>
<evidence type="ECO:0000256" key="1">
    <source>
        <dbReference type="ARBA" id="ARBA00005067"/>
    </source>
</evidence>
<comment type="catalytic activity">
    <reaction evidence="10">
        <text>prephenate + NAD(+) = 3-(4-hydroxyphenyl)pyruvate + CO2 + NADH</text>
        <dbReference type="Rhea" id="RHEA:13869"/>
        <dbReference type="ChEBI" id="CHEBI:16526"/>
        <dbReference type="ChEBI" id="CHEBI:29934"/>
        <dbReference type="ChEBI" id="CHEBI:36242"/>
        <dbReference type="ChEBI" id="CHEBI:57540"/>
        <dbReference type="ChEBI" id="CHEBI:57945"/>
        <dbReference type="EC" id="1.3.1.12"/>
    </reaction>
</comment>
<dbReference type="InterPro" id="IPR002912">
    <property type="entry name" value="ACT_dom"/>
</dbReference>
<organism evidence="13 14">
    <name type="scientific">Vagococcus teuberi</name>
    <dbReference type="NCBI Taxonomy" id="519472"/>
    <lineage>
        <taxon>Bacteria</taxon>
        <taxon>Bacillati</taxon>
        <taxon>Bacillota</taxon>
        <taxon>Bacilli</taxon>
        <taxon>Lactobacillales</taxon>
        <taxon>Enterococcaceae</taxon>
        <taxon>Vagococcus</taxon>
    </lineage>
</organism>
<sequence>MTGKTIMIVGLGLIGASLAKCIKIDHPDTQVIGWDYSDSTKRIAKKIGIVDEIPHSFEEGAKMSDVIILATPVSISIDYLNQLSSLSLKENLLVSDTGSTKKDIMQQAKEMPFDFIGAHPMAGSHKSGVTAADENLFENAYFIITNDRHINRVEELTQLYSGTHAKYVELTSDEHDEVTAMLSHLPHIIASGLVNQADAFNQEHPRAKQLAAGGFRDITRIASSDPKMWTDILMSNRTTLVQELDDWQKQMSQVKQWLLSKDSDAIYDFFERAKETRDQLPIHQKGSIPAFYDLFVDVPDKPGIIAEVTGLLGEANISIINLKILETREDIIGVLQVSFKNDHDLLQAKECIESHTDYVCRIQ</sequence>
<feature type="domain" description="ACT" evidence="12">
    <location>
        <begin position="293"/>
        <end position="363"/>
    </location>
</feature>
<dbReference type="GO" id="GO:0008977">
    <property type="term" value="F:prephenate dehydrogenase (NAD+) activity"/>
    <property type="evidence" value="ECO:0007669"/>
    <property type="project" value="UniProtKB-EC"/>
</dbReference>
<dbReference type="Gene3D" id="3.30.70.260">
    <property type="match status" value="1"/>
</dbReference>
<dbReference type="UniPathway" id="UPA00122">
    <property type="reaction ID" value="UER00961"/>
</dbReference>
<keyword evidence="9" id="KW-0057">Aromatic amino acid biosynthesis</keyword>
<keyword evidence="5" id="KW-0827">Tyrosine biosynthesis</keyword>
<gene>
    <name evidence="13" type="ORF">BHY08_05175</name>
</gene>
<dbReference type="STRING" id="519472.BHY08_05175"/>
<evidence type="ECO:0000256" key="8">
    <source>
        <dbReference type="ARBA" id="ARBA00023027"/>
    </source>
</evidence>
<dbReference type="Gene3D" id="1.10.3660.10">
    <property type="entry name" value="6-phosphogluconate dehydrogenase C-terminal like domain"/>
    <property type="match status" value="1"/>
</dbReference>
<evidence type="ECO:0000313" key="14">
    <source>
        <dbReference type="Proteomes" id="UP000191200"/>
    </source>
</evidence>
<evidence type="ECO:0000259" key="11">
    <source>
        <dbReference type="PROSITE" id="PS51176"/>
    </source>
</evidence>